<dbReference type="GO" id="GO:0006511">
    <property type="term" value="P:ubiquitin-dependent protein catabolic process"/>
    <property type="evidence" value="ECO:0007669"/>
    <property type="project" value="InterPro"/>
</dbReference>
<dbReference type="PANTHER" id="PTHR12710">
    <property type="entry name" value="NUCLEAR PROTEIN LOCALIZATION 4"/>
    <property type="match status" value="1"/>
</dbReference>
<dbReference type="Proteomes" id="UP001301350">
    <property type="component" value="Unassembled WGS sequence"/>
</dbReference>
<feature type="domain" description="Nuclear pore localisation protein NPL4 C-terminal" evidence="1">
    <location>
        <begin position="224"/>
        <end position="350"/>
    </location>
</feature>
<dbReference type="InterPro" id="IPR016563">
    <property type="entry name" value="Npl4"/>
</dbReference>
<evidence type="ECO:0000313" key="3">
    <source>
        <dbReference type="Proteomes" id="UP001301350"/>
    </source>
</evidence>
<dbReference type="Gene3D" id="3.10.20.90">
    <property type="entry name" value="Phosphatidylinositol 3-kinase Catalytic Subunit, Chain A, domain 1"/>
    <property type="match status" value="1"/>
</dbReference>
<dbReference type="InterPro" id="IPR007717">
    <property type="entry name" value="NPL4_C"/>
</dbReference>
<sequence>MLIRLRKEDGSVVRLEVSEIATVGELRDEILRRGLSNNLDLVLSRDARGSDPTARLEDASAMLSAYGLHHGDMVYIAREDWVCGEMQQGGTWTGTAVEEADAAALEAPPPRLVGGSQRGLFTEAEYAEARAAYRNYVEASRKQKQHELLERRGLGGRRGMTVDFLEWLDAQRPVLKSQDDSPCSQCAMDLTACDAFQSYLARVHDSQMRYGILYGTVAADSGLVKVDTIFEPPQQGDRDVYLPAEGAAAATAVADKLAEYLGLVRVGWIFSHHAERRDYVMSDRDVAMAAHLHLQTEQCGQRFATAAPFFVTIAVAIQSNGQRHFEAYQLSEQCLQMARAGLLIPMNDNGRMRTLDEVRVEAANTTVIETDFFLVVVPIVEYTSWLRTAFPVEHRDIEPQTAEAVARTIASGRGKFTERLADFHLLLFLSRILDMDRDMPALVNAVVERRELEPTEQGYQVLIESLH</sequence>
<comment type="caution">
    <text evidence="2">The sequence shown here is derived from an EMBL/GenBank/DDBJ whole genome shotgun (WGS) entry which is preliminary data.</text>
</comment>
<dbReference type="EMBL" id="JANCYW010000012">
    <property type="protein sequence ID" value="KAK4537500.1"/>
    <property type="molecule type" value="Genomic_DNA"/>
</dbReference>
<reference evidence="2 3" key="1">
    <citation type="submission" date="2022-07" db="EMBL/GenBank/DDBJ databases">
        <title>Genome-wide signatures of adaptation to extreme environments.</title>
        <authorList>
            <person name="Cho C.H."/>
            <person name="Yoon H.S."/>
        </authorList>
    </citation>
    <scope>NUCLEOTIDE SEQUENCE [LARGE SCALE GENOMIC DNA]</scope>
    <source>
        <strain evidence="2 3">DBV 063 E5</strain>
    </source>
</reference>
<dbReference type="Pfam" id="PF05021">
    <property type="entry name" value="NPL4"/>
    <property type="match status" value="1"/>
</dbReference>
<keyword evidence="3" id="KW-1185">Reference proteome</keyword>
<accession>A0AAV9IYU0</accession>
<protein>
    <recommendedName>
        <fullName evidence="1">Nuclear pore localisation protein NPL4 C-terminal domain-containing protein</fullName>
    </recommendedName>
</protein>
<name>A0AAV9IYU0_CYACA</name>
<gene>
    <name evidence="2" type="ORF">CDCA_CDCA12G3525</name>
</gene>
<evidence type="ECO:0000259" key="1">
    <source>
        <dbReference type="Pfam" id="PF05021"/>
    </source>
</evidence>
<dbReference type="GO" id="GO:0005634">
    <property type="term" value="C:nucleus"/>
    <property type="evidence" value="ECO:0007669"/>
    <property type="project" value="TreeGrafter"/>
</dbReference>
<dbReference type="InterPro" id="IPR029071">
    <property type="entry name" value="Ubiquitin-like_domsf"/>
</dbReference>
<dbReference type="Gene3D" id="3.40.140.10">
    <property type="entry name" value="Cytidine Deaminase, domain 2"/>
    <property type="match status" value="1"/>
</dbReference>
<evidence type="ECO:0000313" key="2">
    <source>
        <dbReference type="EMBL" id="KAK4537500.1"/>
    </source>
</evidence>
<dbReference type="GO" id="GO:0043130">
    <property type="term" value="F:ubiquitin binding"/>
    <property type="evidence" value="ECO:0007669"/>
    <property type="project" value="TreeGrafter"/>
</dbReference>
<dbReference type="AlphaFoldDB" id="A0AAV9IYU0"/>
<proteinExistence type="predicted"/>
<organism evidence="2 3">
    <name type="scientific">Cyanidium caldarium</name>
    <name type="common">Red alga</name>
    <dbReference type="NCBI Taxonomy" id="2771"/>
    <lineage>
        <taxon>Eukaryota</taxon>
        <taxon>Rhodophyta</taxon>
        <taxon>Bangiophyceae</taxon>
        <taxon>Cyanidiales</taxon>
        <taxon>Cyanidiaceae</taxon>
        <taxon>Cyanidium</taxon>
    </lineage>
</organism>
<dbReference type="GO" id="GO:0031625">
    <property type="term" value="F:ubiquitin protein ligase binding"/>
    <property type="evidence" value="ECO:0007669"/>
    <property type="project" value="TreeGrafter"/>
</dbReference>
<dbReference type="SUPFAM" id="SSF54236">
    <property type="entry name" value="Ubiquitin-like"/>
    <property type="match status" value="1"/>
</dbReference>
<dbReference type="PANTHER" id="PTHR12710:SF0">
    <property type="entry name" value="NUCLEAR PROTEIN LOCALIZATION PROTEIN 4 HOMOLOG"/>
    <property type="match status" value="1"/>
</dbReference>